<feature type="domain" description="C-type lectin" evidence="3">
    <location>
        <begin position="46"/>
        <end position="110"/>
    </location>
</feature>
<dbReference type="PANTHER" id="PTHR22799">
    <property type="entry name" value="TETRANECTIN-RELATED"/>
    <property type="match status" value="1"/>
</dbReference>
<accession>A0ABY7FA62</accession>
<sequence length="115" mass="13087">MKGEILIIGLFLVSLPDTSLATDCPDGWMAYNASCYLFAHDNPYHWIGLTDDVIEGQWKWHDTDQVATFTNWWTGQPDGLRNANCVIIHAALQYKWTDQGCQESFKPLCEIASVY</sequence>
<dbReference type="InterPro" id="IPR016186">
    <property type="entry name" value="C-type_lectin-like/link_sf"/>
</dbReference>
<keyword evidence="2" id="KW-0732">Signal</keyword>
<dbReference type="InterPro" id="IPR016187">
    <property type="entry name" value="CTDL_fold"/>
</dbReference>
<dbReference type="Pfam" id="PF00059">
    <property type="entry name" value="Lectin_C"/>
    <property type="match status" value="1"/>
</dbReference>
<proteinExistence type="predicted"/>
<dbReference type="InterPro" id="IPR001304">
    <property type="entry name" value="C-type_lectin-like"/>
</dbReference>
<dbReference type="PROSITE" id="PS50041">
    <property type="entry name" value="C_TYPE_LECTIN_2"/>
    <property type="match status" value="1"/>
</dbReference>
<evidence type="ECO:0000256" key="1">
    <source>
        <dbReference type="ARBA" id="ARBA00022734"/>
    </source>
</evidence>
<dbReference type="EMBL" id="CP111021">
    <property type="protein sequence ID" value="WAR16211.1"/>
    <property type="molecule type" value="Genomic_DNA"/>
</dbReference>
<dbReference type="CDD" id="cd00037">
    <property type="entry name" value="CLECT"/>
    <property type="match status" value="1"/>
</dbReference>
<dbReference type="SUPFAM" id="SSF56436">
    <property type="entry name" value="C-type lectin-like"/>
    <property type="match status" value="1"/>
</dbReference>
<dbReference type="InterPro" id="IPR051663">
    <property type="entry name" value="CLec_Tetranectin-domain"/>
</dbReference>
<protein>
    <submittedName>
        <fullName evidence="4">CLC3A-like protein</fullName>
    </submittedName>
</protein>
<reference evidence="4" key="1">
    <citation type="submission" date="2022-11" db="EMBL/GenBank/DDBJ databases">
        <title>Centuries of genome instability and evolution in soft-shell clam transmissible cancer (bioRxiv).</title>
        <authorList>
            <person name="Hart S.F.M."/>
            <person name="Yonemitsu M.A."/>
            <person name="Giersch R.M."/>
            <person name="Beal B.F."/>
            <person name="Arriagada G."/>
            <person name="Davis B.W."/>
            <person name="Ostrander E.A."/>
            <person name="Goff S.P."/>
            <person name="Metzger M.J."/>
        </authorList>
    </citation>
    <scope>NUCLEOTIDE SEQUENCE</scope>
    <source>
        <strain evidence="4">MELC-2E11</strain>
        <tissue evidence="4">Siphon/mantle</tissue>
    </source>
</reference>
<organism evidence="4 5">
    <name type="scientific">Mya arenaria</name>
    <name type="common">Soft-shell clam</name>
    <dbReference type="NCBI Taxonomy" id="6604"/>
    <lineage>
        <taxon>Eukaryota</taxon>
        <taxon>Metazoa</taxon>
        <taxon>Spiralia</taxon>
        <taxon>Lophotrochozoa</taxon>
        <taxon>Mollusca</taxon>
        <taxon>Bivalvia</taxon>
        <taxon>Autobranchia</taxon>
        <taxon>Heteroconchia</taxon>
        <taxon>Euheterodonta</taxon>
        <taxon>Imparidentia</taxon>
        <taxon>Neoheterodontei</taxon>
        <taxon>Myida</taxon>
        <taxon>Myoidea</taxon>
        <taxon>Myidae</taxon>
        <taxon>Mya</taxon>
    </lineage>
</organism>
<keyword evidence="1" id="KW-0430">Lectin</keyword>
<evidence type="ECO:0000313" key="4">
    <source>
        <dbReference type="EMBL" id="WAR16211.1"/>
    </source>
</evidence>
<evidence type="ECO:0000256" key="2">
    <source>
        <dbReference type="SAM" id="SignalP"/>
    </source>
</evidence>
<evidence type="ECO:0000259" key="3">
    <source>
        <dbReference type="PROSITE" id="PS50041"/>
    </source>
</evidence>
<keyword evidence="5" id="KW-1185">Reference proteome</keyword>
<dbReference type="Gene3D" id="3.10.100.10">
    <property type="entry name" value="Mannose-Binding Protein A, subunit A"/>
    <property type="match status" value="1"/>
</dbReference>
<name>A0ABY7FA62_MYAAR</name>
<gene>
    <name evidence="4" type="ORF">MAR_030805</name>
</gene>
<evidence type="ECO:0000313" key="5">
    <source>
        <dbReference type="Proteomes" id="UP001164746"/>
    </source>
</evidence>
<dbReference type="PANTHER" id="PTHR22799:SF6">
    <property type="entry name" value="C-TYPE LECTIN DOMAIN FAMILY 4 MEMBER M-LIKE"/>
    <property type="match status" value="1"/>
</dbReference>
<dbReference type="Proteomes" id="UP001164746">
    <property type="component" value="Chromosome 10"/>
</dbReference>
<feature type="signal peptide" evidence="2">
    <location>
        <begin position="1"/>
        <end position="21"/>
    </location>
</feature>
<feature type="chain" id="PRO_5047037509" evidence="2">
    <location>
        <begin position="22"/>
        <end position="115"/>
    </location>
</feature>